<reference evidence="1" key="1">
    <citation type="submission" date="2020-04" db="EMBL/GenBank/DDBJ databases">
        <authorList>
            <person name="Alioto T."/>
            <person name="Alioto T."/>
            <person name="Gomez Garrido J."/>
        </authorList>
    </citation>
    <scope>NUCLEOTIDE SEQUENCE</scope>
    <source>
        <strain evidence="1">A484AB</strain>
    </source>
</reference>
<dbReference type="OrthoDB" id="5984646at2759"/>
<proteinExistence type="predicted"/>
<accession>A0A6S7I4I0</accession>
<dbReference type="EMBL" id="CACRXK020007171">
    <property type="protein sequence ID" value="CAB4011503.1"/>
    <property type="molecule type" value="Genomic_DNA"/>
</dbReference>
<evidence type="ECO:0000313" key="2">
    <source>
        <dbReference type="Proteomes" id="UP001152795"/>
    </source>
</evidence>
<evidence type="ECO:0000313" key="1">
    <source>
        <dbReference type="EMBL" id="CAB4011503.1"/>
    </source>
</evidence>
<dbReference type="AlphaFoldDB" id="A0A6S7I4I0"/>
<dbReference type="Proteomes" id="UP001152795">
    <property type="component" value="Unassembled WGS sequence"/>
</dbReference>
<gene>
    <name evidence="1" type="ORF">PACLA_8A084639</name>
</gene>
<protein>
    <submittedName>
        <fullName evidence="1">Uncharacterized protein</fullName>
    </submittedName>
</protein>
<keyword evidence="2" id="KW-1185">Reference proteome</keyword>
<dbReference type="PANTHER" id="PTHR46579:SF1">
    <property type="entry name" value="F5_8 TYPE C DOMAIN-CONTAINING PROTEIN"/>
    <property type="match status" value="1"/>
</dbReference>
<name>A0A6S7I4I0_PARCT</name>
<comment type="caution">
    <text evidence="1">The sequence shown here is derived from an EMBL/GenBank/DDBJ whole genome shotgun (WGS) entry which is preliminary data.</text>
</comment>
<organism evidence="1 2">
    <name type="scientific">Paramuricea clavata</name>
    <name type="common">Red gorgonian</name>
    <name type="synonym">Violescent sea-whip</name>
    <dbReference type="NCBI Taxonomy" id="317549"/>
    <lineage>
        <taxon>Eukaryota</taxon>
        <taxon>Metazoa</taxon>
        <taxon>Cnidaria</taxon>
        <taxon>Anthozoa</taxon>
        <taxon>Octocorallia</taxon>
        <taxon>Malacalcyonacea</taxon>
        <taxon>Plexauridae</taxon>
        <taxon>Paramuricea</taxon>
    </lineage>
</organism>
<sequence>MIDVYYGARYLLMNQHMLLHLTESVQNHGPLWCNSLFVFEDWNGDIGNYFHGTQNIPSQIMTAVTINQSLPSLIDKMPSGNVKDMVLKFRGYTDKTNRTHLKDEFYAIGALKRSGFVNPPYEDDLLLSLGVERISELTFFTRLQAGKAIFHSKEYKRATKRNSYTVAHQKESEMCYGQVEVHFINFNGPMECGAVIAPMAKSNEDVARSHEVLGKLVTHIVPLHQPRSKEQYDIVDIDNIVDVCLHMTFLDSEVKYGAHFPNHLEKD</sequence>
<dbReference type="PANTHER" id="PTHR46579">
    <property type="entry name" value="F5/8 TYPE C DOMAIN-CONTAINING PROTEIN-RELATED"/>
    <property type="match status" value="1"/>
</dbReference>